<dbReference type="GO" id="GO:0031146">
    <property type="term" value="P:SCF-dependent proteasomal ubiquitin-dependent protein catabolic process"/>
    <property type="evidence" value="ECO:0000318"/>
    <property type="project" value="GO_Central"/>
</dbReference>
<feature type="region of interest" description="Disordered" evidence="7">
    <location>
        <begin position="1"/>
        <end position="53"/>
    </location>
</feature>
<dbReference type="SUPFAM" id="SSF52047">
    <property type="entry name" value="RNI-like"/>
    <property type="match status" value="1"/>
</dbReference>
<dbReference type="InterPro" id="IPR041567">
    <property type="entry name" value="COI1_F-box"/>
</dbReference>
<sequence>MSTPRSSSSSPDPIPNPSVTLAGSPGMRDAEEGPDSPPSRMSEDGNGGAWTPDLRCGRWAPPDQVLEIVLESVLEFLTAARDRNAASLVCRSWYRAEAQTRRELFIGNCYAVSPRRAVERFGGVRAVVLKGKPRFADFSLVPQGWGAYFSTWVAALGPAYPCLERIFLKRMTVSDDELALIPKSFPLFKELSLVCCDGFSTRGLATIAEGCRHLRVLDLTEDYFHEDENQVVDWISKFPECNTMLESLVFDCVGVPFNFEALEALVARSPALRQLRVNDHVSIEQLRRLMARAPHITHLGTGSFHSEPGSGGASSVSELATSFAATRSLVCLSGFLDFNAEYLPAIYPVCVNLTSLNFSFASLTAEELIPVICHCISLRIFWVLDTVGDEGLQAVAETCSDLRELRVFPLDATEDSEGSVSDIGLQAISEGCRKLESILYFCQRMTNAAVIAMSENCPDLVVFRLCIMGRHRPDRITGEPMDEGFGAIVMNCKKLTRLSVSGLLTDKAFAYIGKYGKLIKTLSVAFAGNSDMSLQHVFEGCIRLQKLEVRDSPFGDKGLLSGMNYFYNMRFFWMNSCRLTVKGCRDLAQQMPNLVVEVMKDHPDEEGEIDTVDKLYLYRSLAGPRNDAPSFVNIL</sequence>
<evidence type="ECO:0008006" key="13">
    <source>
        <dbReference type="Google" id="ProtNLM"/>
    </source>
</evidence>
<name>A0A0Q3QJT4_BRADI</name>
<dbReference type="Proteomes" id="UP000008810">
    <property type="component" value="Chromosome 3"/>
</dbReference>
<evidence type="ECO:0000256" key="7">
    <source>
        <dbReference type="SAM" id="MobiDB-lite"/>
    </source>
</evidence>
<accession>A0A0Q3QJT4</accession>
<evidence type="ECO:0000256" key="1">
    <source>
        <dbReference type="ARBA" id="ARBA00004123"/>
    </source>
</evidence>
<reference evidence="10" key="2">
    <citation type="submission" date="2017-06" db="EMBL/GenBank/DDBJ databases">
        <title>WGS assembly of Brachypodium distachyon.</title>
        <authorList>
            <consortium name="The International Brachypodium Initiative"/>
            <person name="Lucas S."/>
            <person name="Harmon-Smith M."/>
            <person name="Lail K."/>
            <person name="Tice H."/>
            <person name="Grimwood J."/>
            <person name="Bruce D."/>
            <person name="Barry K."/>
            <person name="Shu S."/>
            <person name="Lindquist E."/>
            <person name="Wang M."/>
            <person name="Pitluck S."/>
            <person name="Vogel J.P."/>
            <person name="Garvin D.F."/>
            <person name="Mockler T.C."/>
            <person name="Schmutz J."/>
            <person name="Rokhsar D."/>
            <person name="Bevan M.W."/>
        </authorList>
    </citation>
    <scope>NUCLEOTIDE SEQUENCE</scope>
    <source>
        <strain evidence="10">Bd21</strain>
    </source>
</reference>
<dbReference type="OrthoDB" id="550575at2759"/>
<reference evidence="10 11" key="1">
    <citation type="journal article" date="2010" name="Nature">
        <title>Genome sequencing and analysis of the model grass Brachypodium distachyon.</title>
        <authorList>
            <consortium name="International Brachypodium Initiative"/>
        </authorList>
    </citation>
    <scope>NUCLEOTIDE SEQUENCE [LARGE SCALE GENOMIC DNA]</scope>
    <source>
        <strain evidence="10 11">Bd21</strain>
    </source>
</reference>
<dbReference type="GO" id="GO:0019005">
    <property type="term" value="C:SCF ubiquitin ligase complex"/>
    <property type="evidence" value="ECO:0000318"/>
    <property type="project" value="GO_Central"/>
</dbReference>
<gene>
    <name evidence="11" type="primary">LOC100841232</name>
    <name evidence="10" type="ORF">BRADI_3g58327v3</name>
</gene>
<dbReference type="PANTHER" id="PTHR16134">
    <property type="entry name" value="F-BOX/TPR REPEAT PROTEIN POF3"/>
    <property type="match status" value="1"/>
</dbReference>
<dbReference type="RefSeq" id="XP_003570592.1">
    <property type="nucleotide sequence ID" value="XM_003570544.4"/>
</dbReference>
<protein>
    <recommendedName>
        <fullName evidence="13">F-box domain-containing protein</fullName>
    </recommendedName>
</protein>
<dbReference type="Pfam" id="PF18511">
    <property type="entry name" value="F-box_5"/>
    <property type="match status" value="1"/>
</dbReference>
<dbReference type="InterPro" id="IPR032675">
    <property type="entry name" value="LRR_dom_sf"/>
</dbReference>
<evidence type="ECO:0000256" key="5">
    <source>
        <dbReference type="ARBA" id="ARBA00023294"/>
    </source>
</evidence>
<keyword evidence="5" id="KW-0927">Auxin signaling pathway</keyword>
<dbReference type="STRING" id="15368.A0A0Q3QJT4"/>
<dbReference type="Pfam" id="PF18791">
    <property type="entry name" value="Transp_inhibit"/>
    <property type="match status" value="1"/>
</dbReference>
<evidence type="ECO:0000256" key="6">
    <source>
        <dbReference type="ARBA" id="ARBA00064183"/>
    </source>
</evidence>
<dbReference type="PANTHER" id="PTHR16134:SF36">
    <property type="entry name" value="TRANSPORT INHIBITOR RESPONSE 1-LIKE PROTEIN"/>
    <property type="match status" value="1"/>
</dbReference>
<feature type="domain" description="COI1 F-box" evidence="8">
    <location>
        <begin position="63"/>
        <end position="102"/>
    </location>
</feature>
<dbReference type="FunFam" id="1.20.1280.50:FF:000023">
    <property type="entry name" value="F-box/LRR-repeat protein 4"/>
    <property type="match status" value="1"/>
</dbReference>
<dbReference type="KEGG" id="bdi:100841232"/>
<evidence type="ECO:0000259" key="9">
    <source>
        <dbReference type="Pfam" id="PF18791"/>
    </source>
</evidence>
<reference evidence="11" key="3">
    <citation type="submission" date="2018-08" db="UniProtKB">
        <authorList>
            <consortium name="EnsemblPlants"/>
        </authorList>
    </citation>
    <scope>IDENTIFICATION</scope>
    <source>
        <strain evidence="11">cv. Bd21</strain>
    </source>
</reference>
<dbReference type="ExpressionAtlas" id="A0A0Q3QJT4">
    <property type="expression patterns" value="baseline and differential"/>
</dbReference>
<evidence type="ECO:0000313" key="12">
    <source>
        <dbReference type="Proteomes" id="UP000008810"/>
    </source>
</evidence>
<dbReference type="InterPro" id="IPR041101">
    <property type="entry name" value="Transp_inhibit"/>
</dbReference>
<evidence type="ECO:0000256" key="2">
    <source>
        <dbReference type="ARBA" id="ARBA00004906"/>
    </source>
</evidence>
<dbReference type="FunCoup" id="A0A0Q3QJT4">
    <property type="interactions" value="142"/>
</dbReference>
<dbReference type="Gramene" id="KQK01802">
    <property type="protein sequence ID" value="KQK01802"/>
    <property type="gene ID" value="BRADI_3g58327v3"/>
</dbReference>
<comment type="pathway">
    <text evidence="2">Protein modification; protein ubiquitination.</text>
</comment>
<keyword evidence="4" id="KW-0539">Nucleus</keyword>
<dbReference type="Gene3D" id="3.80.10.10">
    <property type="entry name" value="Ribonuclease Inhibitor"/>
    <property type="match status" value="1"/>
</dbReference>
<dbReference type="Gene3D" id="1.20.1280.50">
    <property type="match status" value="1"/>
</dbReference>
<dbReference type="CDD" id="cd22159">
    <property type="entry name" value="F-box_AtTIR1-like"/>
    <property type="match status" value="1"/>
</dbReference>
<evidence type="ECO:0000256" key="3">
    <source>
        <dbReference type="ARBA" id="ARBA00022786"/>
    </source>
</evidence>
<keyword evidence="3" id="KW-0833">Ubl conjugation pathway</keyword>
<dbReference type="SMART" id="SM00367">
    <property type="entry name" value="LRR_CC"/>
    <property type="match status" value="4"/>
</dbReference>
<comment type="subunit">
    <text evidence="6">Part of a SCF (SKP1-cullin-F-box) protein ligase complex. May interact with auxin and auxin-responsive proteins.</text>
</comment>
<keyword evidence="12" id="KW-1185">Reference proteome</keyword>
<dbReference type="InterPro" id="IPR006553">
    <property type="entry name" value="Leu-rich_rpt_Cys-con_subtyp"/>
</dbReference>
<comment type="subcellular location">
    <subcellularLocation>
        <location evidence="1">Nucleus</location>
    </subcellularLocation>
</comment>
<dbReference type="GO" id="GO:0009734">
    <property type="term" value="P:auxin-activated signaling pathway"/>
    <property type="evidence" value="ECO:0007669"/>
    <property type="project" value="UniProtKB-KW"/>
</dbReference>
<dbReference type="AlphaFoldDB" id="A0A0Q3QJT4"/>
<proteinExistence type="predicted"/>
<evidence type="ECO:0000259" key="8">
    <source>
        <dbReference type="Pfam" id="PF18511"/>
    </source>
</evidence>
<organism evidence="10">
    <name type="scientific">Brachypodium distachyon</name>
    <name type="common">Purple false brome</name>
    <name type="synonym">Trachynia distachya</name>
    <dbReference type="NCBI Taxonomy" id="15368"/>
    <lineage>
        <taxon>Eukaryota</taxon>
        <taxon>Viridiplantae</taxon>
        <taxon>Streptophyta</taxon>
        <taxon>Embryophyta</taxon>
        <taxon>Tracheophyta</taxon>
        <taxon>Spermatophyta</taxon>
        <taxon>Magnoliopsida</taxon>
        <taxon>Liliopsida</taxon>
        <taxon>Poales</taxon>
        <taxon>Poaceae</taxon>
        <taxon>BOP clade</taxon>
        <taxon>Pooideae</taxon>
        <taxon>Stipodae</taxon>
        <taxon>Brachypodieae</taxon>
        <taxon>Brachypodium</taxon>
    </lineage>
</organism>
<dbReference type="EnsemblPlants" id="KQK01802">
    <property type="protein sequence ID" value="KQK01802"/>
    <property type="gene ID" value="BRADI_3g58327v3"/>
</dbReference>
<dbReference type="GO" id="GO:0005634">
    <property type="term" value="C:nucleus"/>
    <property type="evidence" value="ECO:0007669"/>
    <property type="project" value="UniProtKB-SubCell"/>
</dbReference>
<dbReference type="GeneID" id="100841232"/>
<feature type="domain" description="Transport inhibitor response 1" evidence="9">
    <location>
        <begin position="124"/>
        <end position="168"/>
    </location>
</feature>
<evidence type="ECO:0000313" key="11">
    <source>
        <dbReference type="EnsemblPlants" id="KQK01802"/>
    </source>
</evidence>
<evidence type="ECO:0000313" key="10">
    <source>
        <dbReference type="EMBL" id="KQK01802.1"/>
    </source>
</evidence>
<evidence type="ECO:0000256" key="4">
    <source>
        <dbReference type="ARBA" id="ARBA00023242"/>
    </source>
</evidence>
<feature type="compositionally biased region" description="Low complexity" evidence="7">
    <location>
        <begin position="1"/>
        <end position="11"/>
    </location>
</feature>
<dbReference type="EMBL" id="CM000882">
    <property type="protein sequence ID" value="KQK01802.1"/>
    <property type="molecule type" value="Genomic_DNA"/>
</dbReference>
<dbReference type="FunFam" id="3.80.10.10:FF:000029">
    <property type="entry name" value="Transport inhibitor response 1"/>
    <property type="match status" value="1"/>
</dbReference>